<evidence type="ECO:0000256" key="1">
    <source>
        <dbReference type="ARBA" id="ARBA00004685"/>
    </source>
</evidence>
<protein>
    <submittedName>
        <fullName evidence="4">Uncharacterized protein</fullName>
    </submittedName>
</protein>
<reference evidence="4" key="1">
    <citation type="journal article" date="2018" name="Genome Biol. Evol.">
        <title>Genomics and development of Lentinus tigrinus, a white-rot wood-decaying mushroom with dimorphic fruiting bodies.</title>
        <authorList>
            <person name="Wu B."/>
            <person name="Xu Z."/>
            <person name="Knudson A."/>
            <person name="Carlson A."/>
            <person name="Chen N."/>
            <person name="Kovaka S."/>
            <person name="LaButti K."/>
            <person name="Lipzen A."/>
            <person name="Pennachio C."/>
            <person name="Riley R."/>
            <person name="Schakwitz W."/>
            <person name="Umezawa K."/>
            <person name="Ohm R.A."/>
            <person name="Grigoriev I.V."/>
            <person name="Nagy L.G."/>
            <person name="Gibbons J."/>
            <person name="Hibbett D."/>
        </authorList>
    </citation>
    <scope>NUCLEOTIDE SEQUENCE [LARGE SCALE GENOMIC DNA]</scope>
    <source>
        <strain evidence="4">ALCF2SS1-6</strain>
    </source>
</reference>
<name>A0A5C2SE23_9APHY</name>
<dbReference type="OrthoDB" id="3687641at2759"/>
<dbReference type="InterPro" id="IPR021765">
    <property type="entry name" value="UstYa-like"/>
</dbReference>
<sequence length="148" mass="16856">FVEDDHPAYYPLDAPEVLLTPEDTVHYQVSSPEADGEWAALFPPGGGFMRLGPEGRPFVLTLYHQLHCLDRIRQAIGEKHTTQHVHHCFNYLRQLVLCEADSTLERPLHWQAADSESAYPSGERMCTDWEHVYEIAAANHEATAGRFR</sequence>
<feature type="non-terminal residue" evidence="4">
    <location>
        <position position="148"/>
    </location>
</feature>
<proteinExistence type="inferred from homology"/>
<gene>
    <name evidence="4" type="ORF">L227DRAFT_471958</name>
</gene>
<feature type="non-terminal residue" evidence="4">
    <location>
        <position position="1"/>
    </location>
</feature>
<dbReference type="Proteomes" id="UP000313359">
    <property type="component" value="Unassembled WGS sequence"/>
</dbReference>
<dbReference type="STRING" id="1328759.A0A5C2SE23"/>
<keyword evidence="5" id="KW-1185">Reference proteome</keyword>
<dbReference type="PANTHER" id="PTHR33365:SF11">
    <property type="entry name" value="TAT PATHWAY SIGNAL SEQUENCE"/>
    <property type="match status" value="1"/>
</dbReference>
<comment type="pathway">
    <text evidence="1">Mycotoxin biosynthesis.</text>
</comment>
<comment type="similarity">
    <text evidence="3">Belongs to the ustYa family.</text>
</comment>
<evidence type="ECO:0000313" key="4">
    <source>
        <dbReference type="EMBL" id="RPD61389.1"/>
    </source>
</evidence>
<accession>A0A5C2SE23</accession>
<evidence type="ECO:0000256" key="2">
    <source>
        <dbReference type="ARBA" id="ARBA00023002"/>
    </source>
</evidence>
<dbReference type="GO" id="GO:0016491">
    <property type="term" value="F:oxidoreductase activity"/>
    <property type="evidence" value="ECO:0007669"/>
    <property type="project" value="UniProtKB-KW"/>
</dbReference>
<dbReference type="GO" id="GO:0043386">
    <property type="term" value="P:mycotoxin biosynthetic process"/>
    <property type="evidence" value="ECO:0007669"/>
    <property type="project" value="InterPro"/>
</dbReference>
<dbReference type="PANTHER" id="PTHR33365">
    <property type="entry name" value="YALI0B05434P"/>
    <property type="match status" value="1"/>
</dbReference>
<evidence type="ECO:0000313" key="5">
    <source>
        <dbReference type="Proteomes" id="UP000313359"/>
    </source>
</evidence>
<dbReference type="AlphaFoldDB" id="A0A5C2SE23"/>
<keyword evidence="2" id="KW-0560">Oxidoreductase</keyword>
<dbReference type="Pfam" id="PF11807">
    <property type="entry name" value="UstYa"/>
    <property type="match status" value="1"/>
</dbReference>
<evidence type="ECO:0000256" key="3">
    <source>
        <dbReference type="ARBA" id="ARBA00035112"/>
    </source>
</evidence>
<dbReference type="EMBL" id="ML122262">
    <property type="protein sequence ID" value="RPD61389.1"/>
    <property type="molecule type" value="Genomic_DNA"/>
</dbReference>
<organism evidence="4 5">
    <name type="scientific">Lentinus tigrinus ALCF2SS1-6</name>
    <dbReference type="NCBI Taxonomy" id="1328759"/>
    <lineage>
        <taxon>Eukaryota</taxon>
        <taxon>Fungi</taxon>
        <taxon>Dikarya</taxon>
        <taxon>Basidiomycota</taxon>
        <taxon>Agaricomycotina</taxon>
        <taxon>Agaricomycetes</taxon>
        <taxon>Polyporales</taxon>
        <taxon>Polyporaceae</taxon>
        <taxon>Lentinus</taxon>
    </lineage>
</organism>